<dbReference type="EMBL" id="AYLO01000052">
    <property type="protein sequence ID" value="ESS72521.1"/>
    <property type="molecule type" value="Genomic_DNA"/>
</dbReference>
<dbReference type="InterPro" id="IPR039309">
    <property type="entry name" value="BT1"/>
</dbReference>
<proteinExistence type="predicted"/>
<dbReference type="PATRIC" id="fig|1116472.3.peg.1669"/>
<keyword evidence="2" id="KW-0813">Transport</keyword>
<keyword evidence="3 6" id="KW-0812">Transmembrane</keyword>
<feature type="transmembrane region" description="Helical" evidence="6">
    <location>
        <begin position="219"/>
        <end position="238"/>
    </location>
</feature>
<keyword evidence="5 6" id="KW-0472">Membrane</keyword>
<evidence type="ECO:0000256" key="5">
    <source>
        <dbReference type="ARBA" id="ARBA00023136"/>
    </source>
</evidence>
<evidence type="ECO:0000256" key="4">
    <source>
        <dbReference type="ARBA" id="ARBA00022989"/>
    </source>
</evidence>
<evidence type="ECO:0000256" key="1">
    <source>
        <dbReference type="ARBA" id="ARBA00004141"/>
    </source>
</evidence>
<feature type="transmembrane region" description="Helical" evidence="6">
    <location>
        <begin position="95"/>
        <end position="114"/>
    </location>
</feature>
<evidence type="ECO:0000313" key="7">
    <source>
        <dbReference type="EMBL" id="ESS72521.1"/>
    </source>
</evidence>
<reference evidence="7 8" key="1">
    <citation type="journal article" date="2013" name="Genome Announc.">
        <title>Draft Genome Sequence of the Methanotrophic Gammaproteobacterium Methyloglobulus morosus DSM 22980 Strain KoM1.</title>
        <authorList>
            <person name="Poehlein A."/>
            <person name="Deutzmann J.S."/>
            <person name="Daniel R."/>
            <person name="Simeonova D.D."/>
        </authorList>
    </citation>
    <scope>NUCLEOTIDE SEQUENCE [LARGE SCALE GENOMIC DNA]</scope>
    <source>
        <strain evidence="7 8">KoM1</strain>
    </source>
</reference>
<feature type="transmembrane region" description="Helical" evidence="6">
    <location>
        <begin position="394"/>
        <end position="416"/>
    </location>
</feature>
<dbReference type="PANTHER" id="PTHR31585">
    <property type="entry name" value="FOLATE-BIOPTERIN TRANSPORTER 1, CHLOROPLASTIC"/>
    <property type="match status" value="1"/>
</dbReference>
<dbReference type="PANTHER" id="PTHR31585:SF0">
    <property type="entry name" value="FOLATE-BIOPTERIN TRANSPORTER 1, CHLOROPLASTIC"/>
    <property type="match status" value="1"/>
</dbReference>
<feature type="transmembrane region" description="Helical" evidence="6">
    <location>
        <begin position="468"/>
        <end position="486"/>
    </location>
</feature>
<evidence type="ECO:0000256" key="6">
    <source>
        <dbReference type="SAM" id="Phobius"/>
    </source>
</evidence>
<feature type="transmembrane region" description="Helical" evidence="6">
    <location>
        <begin position="274"/>
        <end position="295"/>
    </location>
</feature>
<feature type="transmembrane region" description="Helical" evidence="6">
    <location>
        <begin position="33"/>
        <end position="53"/>
    </location>
</feature>
<accession>V5DYZ3</accession>
<dbReference type="Proteomes" id="UP000017842">
    <property type="component" value="Unassembled WGS sequence"/>
</dbReference>
<comment type="subcellular location">
    <subcellularLocation>
        <location evidence="1">Membrane</location>
        <topology evidence="1">Multi-pass membrane protein</topology>
    </subcellularLocation>
</comment>
<gene>
    <name evidence="7" type="ORF">MGMO_54c00100</name>
</gene>
<dbReference type="eggNOG" id="COG2211">
    <property type="taxonomic scope" value="Bacteria"/>
</dbReference>
<feature type="transmembrane region" description="Helical" evidence="6">
    <location>
        <begin position="126"/>
        <end position="143"/>
    </location>
</feature>
<organism evidence="7 8">
    <name type="scientific">Methyloglobulus morosus KoM1</name>
    <dbReference type="NCBI Taxonomy" id="1116472"/>
    <lineage>
        <taxon>Bacteria</taxon>
        <taxon>Pseudomonadati</taxon>
        <taxon>Pseudomonadota</taxon>
        <taxon>Gammaproteobacteria</taxon>
        <taxon>Methylococcales</taxon>
        <taxon>Methylococcaceae</taxon>
        <taxon>Methyloglobulus</taxon>
    </lineage>
</organism>
<comment type="caution">
    <text evidence="7">The sequence shown here is derived from an EMBL/GenBank/DDBJ whole genome shotgun (WGS) entry which is preliminary data.</text>
</comment>
<evidence type="ECO:0000256" key="3">
    <source>
        <dbReference type="ARBA" id="ARBA00022692"/>
    </source>
</evidence>
<name>V5DYZ3_9GAMM</name>
<feature type="transmembrane region" description="Helical" evidence="6">
    <location>
        <begin position="520"/>
        <end position="539"/>
    </location>
</feature>
<keyword evidence="8" id="KW-1185">Reference proteome</keyword>
<dbReference type="Pfam" id="PF03092">
    <property type="entry name" value="BT1"/>
    <property type="match status" value="1"/>
</dbReference>
<dbReference type="STRING" id="1116472.MGMO_54c00100"/>
<feature type="transmembrane region" description="Helical" evidence="6">
    <location>
        <begin position="329"/>
        <end position="351"/>
    </location>
</feature>
<keyword evidence="4 6" id="KW-1133">Transmembrane helix</keyword>
<feature type="transmembrane region" description="Helical" evidence="6">
    <location>
        <begin position="301"/>
        <end position="317"/>
    </location>
</feature>
<evidence type="ECO:0000313" key="8">
    <source>
        <dbReference type="Proteomes" id="UP000017842"/>
    </source>
</evidence>
<dbReference type="GO" id="GO:0016020">
    <property type="term" value="C:membrane"/>
    <property type="evidence" value="ECO:0007669"/>
    <property type="project" value="UniProtKB-SubCell"/>
</dbReference>
<dbReference type="AlphaFoldDB" id="V5DYZ3"/>
<evidence type="ECO:0000256" key="2">
    <source>
        <dbReference type="ARBA" id="ARBA00022448"/>
    </source>
</evidence>
<protein>
    <submittedName>
        <fullName evidence="7">Putative membrane protein</fullName>
    </submittedName>
</protein>
<feature type="transmembrane region" description="Helical" evidence="6">
    <location>
        <begin position="180"/>
        <end position="199"/>
    </location>
</feature>
<sequence length="554" mass="61884">MRMNVFFQRAQNWLDRNVYDLARQMRLSYLPPMMVYLAAGVSGLTGIVGTFFVKDYLGLSAEFLASLGFWAMMPWTLKMPVGHLVDLLWQHKAKLIYLGAALIAASLLIMLNILTEPKSMTGRLTVETWFVIATLLAPIGYVIQDTVADAMTVEAVPRLDDWGSPIPDEQIKLAHTTMQTLGRVAIIGGTLIVALANIYWFRDVANMDAAMQTAIYVQIFRWALLIPVISVLGVAMAAQLRSNEEWRLAAQGYEVDDIERLLARRVTELPKINGWILGGGLAFALFAIVMGFSNVPYNEELIFVGSLAIVMFLLRRLTEELLPRVRQQLFGTALVIFAFRAIPSTGAGSTWWMIDELGFDQQFLSKLALISSGLTLFGMFMFRRFMAERTITEIIALLTIILTVLNLPEIALYYGFHEWTQTHIASFIDARFIALVDTALESPLGQIAMIPMLAWIANSAPPQLKATYFAVMAALINLALSLSQLLTKWLNQWFIVTREIKDPSTGIVTIPADYSQLGGLFFTVMFLGFAIPMLTIYLTQRTLLSGRKSGFESG</sequence>
<feature type="transmembrane region" description="Helical" evidence="6">
    <location>
        <begin position="363"/>
        <end position="382"/>
    </location>
</feature>